<comment type="caution">
    <text evidence="1">The sequence shown here is derived from an EMBL/GenBank/DDBJ whole genome shotgun (WGS) entry which is preliminary data.</text>
</comment>
<sequence>MSIFVPNAVMPSLMPNGILLFPELQTEGSDRTSPVKINSRSPTWQIFSDNIDCYEVNFRVNPVLEAGNMKEPVICGALELVVENESPLSSLGMLGPKTMNVCLVAGLEPLPPNPFGTPGLYSVPWYAFEETDKVEAGDLDRVKDKSTRLTELMKPFGMKAEFGFILVQGADGNGL</sequence>
<evidence type="ECO:0000313" key="2">
    <source>
        <dbReference type="Proteomes" id="UP001148737"/>
    </source>
</evidence>
<proteinExistence type="predicted"/>
<accession>A0ACC1QDH9</accession>
<dbReference type="EMBL" id="JANAKD010003064">
    <property type="protein sequence ID" value="KAJ3472507.1"/>
    <property type="molecule type" value="Genomic_DNA"/>
</dbReference>
<evidence type="ECO:0000313" key="1">
    <source>
        <dbReference type="EMBL" id="KAJ3472507.1"/>
    </source>
</evidence>
<dbReference type="Proteomes" id="UP001148737">
    <property type="component" value="Unassembled WGS sequence"/>
</dbReference>
<organism evidence="1 2">
    <name type="scientific">Lecanicillium saksenae</name>
    <dbReference type="NCBI Taxonomy" id="468837"/>
    <lineage>
        <taxon>Eukaryota</taxon>
        <taxon>Fungi</taxon>
        <taxon>Dikarya</taxon>
        <taxon>Ascomycota</taxon>
        <taxon>Pezizomycotina</taxon>
        <taxon>Sordariomycetes</taxon>
        <taxon>Hypocreomycetidae</taxon>
        <taxon>Hypocreales</taxon>
        <taxon>Cordycipitaceae</taxon>
        <taxon>Lecanicillium</taxon>
    </lineage>
</organism>
<name>A0ACC1QDH9_9HYPO</name>
<protein>
    <submittedName>
        <fullName evidence="1">Uncharacterized protein</fullName>
    </submittedName>
</protein>
<keyword evidence="2" id="KW-1185">Reference proteome</keyword>
<gene>
    <name evidence="1" type="ORF">NLG97_g10934</name>
</gene>
<reference evidence="1" key="1">
    <citation type="submission" date="2022-07" db="EMBL/GenBank/DDBJ databases">
        <title>Genome Sequence of Lecanicillium saksenae.</title>
        <authorList>
            <person name="Buettner E."/>
        </authorList>
    </citation>
    <scope>NUCLEOTIDE SEQUENCE</scope>
    <source>
        <strain evidence="1">VT-O1</strain>
    </source>
</reference>